<dbReference type="SUPFAM" id="SSF56176">
    <property type="entry name" value="FAD-binding/transporter-associated domain-like"/>
    <property type="match status" value="1"/>
</dbReference>
<dbReference type="PROSITE" id="PS51371">
    <property type="entry name" value="CBS"/>
    <property type="match status" value="2"/>
</dbReference>
<dbReference type="InterPro" id="IPR036318">
    <property type="entry name" value="FAD-bd_PCMH-like_sf"/>
</dbReference>
<evidence type="ECO:0000259" key="13">
    <source>
        <dbReference type="PROSITE" id="PS51846"/>
    </source>
</evidence>
<dbReference type="InterPro" id="IPR002550">
    <property type="entry name" value="CNNM"/>
</dbReference>
<dbReference type="InterPro" id="IPR005170">
    <property type="entry name" value="Transptr-assoc_dom"/>
</dbReference>
<dbReference type="Gene3D" id="3.10.580.10">
    <property type="entry name" value="CBS-domain"/>
    <property type="match status" value="1"/>
</dbReference>
<feature type="domain" description="CBS" evidence="12">
    <location>
        <begin position="283"/>
        <end position="343"/>
    </location>
</feature>
<dbReference type="InterPro" id="IPR051676">
    <property type="entry name" value="UPF0053_domain"/>
</dbReference>
<keyword evidence="15" id="KW-1185">Reference proteome</keyword>
<evidence type="ECO:0000256" key="3">
    <source>
        <dbReference type="ARBA" id="ARBA00022475"/>
    </source>
</evidence>
<dbReference type="CDD" id="cd04590">
    <property type="entry name" value="CBS_pair_CorC_HlyC_assoc"/>
    <property type="match status" value="1"/>
</dbReference>
<keyword evidence="6 10" id="KW-1133">Transmembrane helix</keyword>
<dbReference type="EMBL" id="JACIDK010000007">
    <property type="protein sequence ID" value="MBB3893070.1"/>
    <property type="molecule type" value="Genomic_DNA"/>
</dbReference>
<feature type="domain" description="CNNM transmembrane" evidence="13">
    <location>
        <begin position="1"/>
        <end position="199"/>
    </location>
</feature>
<dbReference type="Pfam" id="PF00571">
    <property type="entry name" value="CBS"/>
    <property type="match status" value="1"/>
</dbReference>
<feature type="transmembrane region" description="Helical" evidence="11">
    <location>
        <begin position="98"/>
        <end position="118"/>
    </location>
</feature>
<dbReference type="PANTHER" id="PTHR43099:SF5">
    <property type="entry name" value="HLYC_CORC FAMILY TRANSPORTER"/>
    <property type="match status" value="1"/>
</dbReference>
<dbReference type="InterPro" id="IPR046342">
    <property type="entry name" value="CBS_dom_sf"/>
</dbReference>
<gene>
    <name evidence="14" type="ORF">GGQ61_003808</name>
</gene>
<dbReference type="InterPro" id="IPR000644">
    <property type="entry name" value="CBS_dom"/>
</dbReference>
<evidence type="ECO:0000259" key="12">
    <source>
        <dbReference type="PROSITE" id="PS51371"/>
    </source>
</evidence>
<evidence type="ECO:0000256" key="2">
    <source>
        <dbReference type="ARBA" id="ARBA00006446"/>
    </source>
</evidence>
<reference evidence="14 15" key="1">
    <citation type="submission" date="2020-08" db="EMBL/GenBank/DDBJ databases">
        <title>Genomic Encyclopedia of Type Strains, Phase IV (KMG-IV): sequencing the most valuable type-strain genomes for metagenomic binning, comparative biology and taxonomic classification.</title>
        <authorList>
            <person name="Goeker M."/>
        </authorList>
    </citation>
    <scope>NUCLEOTIDE SEQUENCE [LARGE SCALE GENOMIC DNA]</scope>
    <source>
        <strain evidence="14 15">DSM 21793</strain>
    </source>
</reference>
<evidence type="ECO:0000256" key="6">
    <source>
        <dbReference type="ARBA" id="ARBA00022989"/>
    </source>
</evidence>
<dbReference type="SUPFAM" id="SSF54631">
    <property type="entry name" value="CBS-domain pair"/>
    <property type="match status" value="1"/>
</dbReference>
<dbReference type="AlphaFoldDB" id="A0A840A674"/>
<evidence type="ECO:0000313" key="15">
    <source>
        <dbReference type="Proteomes" id="UP000530564"/>
    </source>
</evidence>
<keyword evidence="7 9" id="KW-0129">CBS domain</keyword>
<evidence type="ECO:0000256" key="4">
    <source>
        <dbReference type="ARBA" id="ARBA00022692"/>
    </source>
</evidence>
<proteinExistence type="inferred from homology"/>
<comment type="subcellular location">
    <subcellularLocation>
        <location evidence="1">Cell membrane</location>
        <topology evidence="1">Multi-pass membrane protein</topology>
    </subcellularLocation>
</comment>
<feature type="domain" description="CBS" evidence="12">
    <location>
        <begin position="218"/>
        <end position="280"/>
    </location>
</feature>
<dbReference type="Gene3D" id="3.30.465.10">
    <property type="match status" value="1"/>
</dbReference>
<dbReference type="PROSITE" id="PS51846">
    <property type="entry name" value="CNNM"/>
    <property type="match status" value="1"/>
</dbReference>
<dbReference type="RefSeq" id="WP_183776179.1">
    <property type="nucleotide sequence ID" value="NZ_JACIDK010000007.1"/>
</dbReference>
<keyword evidence="4 10" id="KW-0812">Transmembrane</keyword>
<evidence type="ECO:0000256" key="10">
    <source>
        <dbReference type="PROSITE-ProRule" id="PRU01193"/>
    </source>
</evidence>
<evidence type="ECO:0000256" key="8">
    <source>
        <dbReference type="ARBA" id="ARBA00023136"/>
    </source>
</evidence>
<dbReference type="InterPro" id="IPR044751">
    <property type="entry name" value="Ion_transp-like_CBS"/>
</dbReference>
<evidence type="ECO:0000256" key="7">
    <source>
        <dbReference type="ARBA" id="ARBA00023122"/>
    </source>
</evidence>
<keyword evidence="5" id="KW-0677">Repeat</keyword>
<dbReference type="InterPro" id="IPR016169">
    <property type="entry name" value="FAD-bd_PCMH_sub2"/>
</dbReference>
<feature type="transmembrane region" description="Helical" evidence="11">
    <location>
        <begin position="58"/>
        <end position="77"/>
    </location>
</feature>
<comment type="caution">
    <text evidence="14">The sequence shown here is derived from an EMBL/GenBank/DDBJ whole genome shotgun (WGS) entry which is preliminary data.</text>
</comment>
<evidence type="ECO:0000256" key="11">
    <source>
        <dbReference type="SAM" id="Phobius"/>
    </source>
</evidence>
<dbReference type="SMART" id="SM01091">
    <property type="entry name" value="CorC_HlyC"/>
    <property type="match status" value="1"/>
</dbReference>
<evidence type="ECO:0000256" key="9">
    <source>
        <dbReference type="PROSITE-ProRule" id="PRU00703"/>
    </source>
</evidence>
<accession>A0A840A674</accession>
<evidence type="ECO:0000256" key="5">
    <source>
        <dbReference type="ARBA" id="ARBA00022737"/>
    </source>
</evidence>
<keyword evidence="3" id="KW-1003">Cell membrane</keyword>
<dbReference type="Pfam" id="PF01595">
    <property type="entry name" value="CNNM"/>
    <property type="match status" value="1"/>
</dbReference>
<name>A0A840A674_9CAUL</name>
<keyword evidence="8 10" id="KW-0472">Membrane</keyword>
<protein>
    <submittedName>
        <fullName evidence="14">Putative hemolysin</fullName>
    </submittedName>
</protein>
<dbReference type="Proteomes" id="UP000530564">
    <property type="component" value="Unassembled WGS sequence"/>
</dbReference>
<evidence type="ECO:0000313" key="14">
    <source>
        <dbReference type="EMBL" id="MBB3893070.1"/>
    </source>
</evidence>
<sequence>MILFASAVVLLLLVLNGLFAMSELAVVSSRRAKLQARAERGDKGAAAALRLSENPTRFLAAVQVGITLIGILSGAYGQATIAGELDHMLETIPALHEYSELISTAVVVVVITYLSLIVGELVPKRFAMVFPETIASLVARPLSLMAKLMGPFVSLLTASTVGVLRLLGIKDEKGEQITHEEVETVLAEGASAGLIEPEEQAMIGEVLRLGDRQVRVAMTPRRDIYWISLSDPHEQQMADIRACPYSRIVVTQGADVEEPVGVIHKKDVLDAMLDGKKPDVAALMATPIYLVETTSLLRALELLKQTPLHMALVVDEFGALEGVVTPTDLLEMIAGDFDEEHDSDTSEAIIKREDGSYLVDGRAEVDDLAKALGADFTETSQFHTAAGLVLHEIGRLPSEGDVFEIAGFRVEVIDMDDRRIDKLLFTPQVDPEAPSLGDMLSS</sequence>
<dbReference type="FunFam" id="3.30.465.10:FF:000023">
    <property type="entry name" value="Magnesium and cobalt transporter"/>
    <property type="match status" value="1"/>
</dbReference>
<comment type="similarity">
    <text evidence="2">Belongs to the UPF0053 family. Hemolysin C subfamily.</text>
</comment>
<dbReference type="GO" id="GO:0050660">
    <property type="term" value="F:flavin adenine dinucleotide binding"/>
    <property type="evidence" value="ECO:0007669"/>
    <property type="project" value="InterPro"/>
</dbReference>
<organism evidence="14 15">
    <name type="scientific">Phenylobacterium haematophilum</name>
    <dbReference type="NCBI Taxonomy" id="98513"/>
    <lineage>
        <taxon>Bacteria</taxon>
        <taxon>Pseudomonadati</taxon>
        <taxon>Pseudomonadota</taxon>
        <taxon>Alphaproteobacteria</taxon>
        <taxon>Caulobacterales</taxon>
        <taxon>Caulobacteraceae</taxon>
        <taxon>Phenylobacterium</taxon>
    </lineage>
</organism>
<dbReference type="GO" id="GO:0005886">
    <property type="term" value="C:plasma membrane"/>
    <property type="evidence" value="ECO:0007669"/>
    <property type="project" value="UniProtKB-SubCell"/>
</dbReference>
<dbReference type="PANTHER" id="PTHR43099">
    <property type="entry name" value="UPF0053 PROTEIN YRKA"/>
    <property type="match status" value="1"/>
</dbReference>
<dbReference type="SMART" id="SM00116">
    <property type="entry name" value="CBS"/>
    <property type="match status" value="2"/>
</dbReference>
<evidence type="ECO:0000256" key="1">
    <source>
        <dbReference type="ARBA" id="ARBA00004651"/>
    </source>
</evidence>
<dbReference type="Pfam" id="PF03471">
    <property type="entry name" value="CorC_HlyC"/>
    <property type="match status" value="1"/>
</dbReference>